<dbReference type="InterPro" id="IPR008974">
    <property type="entry name" value="TRAF-like"/>
</dbReference>
<dbReference type="CDD" id="cd00121">
    <property type="entry name" value="MATH"/>
    <property type="match status" value="1"/>
</dbReference>
<comment type="caution">
    <text evidence="2">The sequence shown here is derived from an EMBL/GenBank/DDBJ whole genome shotgun (WGS) entry which is preliminary data.</text>
</comment>
<dbReference type="Proteomes" id="UP001489004">
    <property type="component" value="Unassembled WGS sequence"/>
</dbReference>
<dbReference type="InterPro" id="IPR052987">
    <property type="entry name" value="Chloroplast_AMP-bd_Enzymes"/>
</dbReference>
<dbReference type="AlphaFoldDB" id="A0AAW1PGE3"/>
<protein>
    <recommendedName>
        <fullName evidence="1">MATH domain-containing protein</fullName>
    </recommendedName>
</protein>
<dbReference type="InterPro" id="IPR020845">
    <property type="entry name" value="AMP-binding_CS"/>
</dbReference>
<evidence type="ECO:0000313" key="2">
    <source>
        <dbReference type="EMBL" id="KAK9808885.1"/>
    </source>
</evidence>
<dbReference type="GO" id="GO:0009507">
    <property type="term" value="C:chloroplast"/>
    <property type="evidence" value="ECO:0007669"/>
    <property type="project" value="TreeGrafter"/>
</dbReference>
<dbReference type="Gene3D" id="2.60.210.10">
    <property type="entry name" value="Apoptosis, Tumor Necrosis Factor Receptor Associated Protein 2, Chain A"/>
    <property type="match status" value="1"/>
</dbReference>
<dbReference type="EMBL" id="JALJOR010000011">
    <property type="protein sequence ID" value="KAK9808885.1"/>
    <property type="molecule type" value="Genomic_DNA"/>
</dbReference>
<dbReference type="PROSITE" id="PS50144">
    <property type="entry name" value="MATH"/>
    <property type="match status" value="1"/>
</dbReference>
<dbReference type="PANTHER" id="PTHR43813:SF1">
    <property type="entry name" value="ACYL-ACTIVATING ENZYME 16, CHLOROPLASTIC-RELATED"/>
    <property type="match status" value="1"/>
</dbReference>
<dbReference type="PROSITE" id="PS00455">
    <property type="entry name" value="AMP_BINDING"/>
    <property type="match status" value="1"/>
</dbReference>
<dbReference type="Gene3D" id="3.40.50.12780">
    <property type="entry name" value="N-terminal domain of ligase-like"/>
    <property type="match status" value="1"/>
</dbReference>
<sequence>MSPAQALHILSSNELDLRAEDDLMDLFQQLNFALDASVVDAVRWEYFSHHKLLALCHDPVLKTKLPLAYCSMVQHLVGPHPAKLVADRSLRGLNATLTWRIPDWSTRTERLDSLQVGQTMQCMGSKSKWFLEVHPKGKAKHNTTHLAIFFGKGPGEAADVILRRVEITLVPAKKAQPKVKVWQKMRFHTTGMGYTWADAVPLNRIGLFVADDSLTIIARVPIVHRCSRSSSRIYSQLQLTPTDAPESAPSEVQTVPGAETLDFATIPEMWARLSEKHGDQLAVVDPHHSPSCELTYRELSTEITTFAAGLKSMGLSPGDKVALFSENSARWLVADQGIMLNGAADAVRGASGSAEEMAYIIQHSESSAVVVQDSQTLERLLPVLAAPQNGNGHTNGNGNGSAGPTGLHKQVRFVVVLWGGVSDTCRGALGCPVQTYDNVMASGRQSVHSFRPAAVRRSDLATLVYTSGTTGNPKGVCLTHANLLYQTANFTYFIKPNPGERTLSLLPPWHIYERSCGYFLFSRATCAVYTNIRKFREDLTRYPPHFFVCVPLVLDTLQHKVKLTIKQGSAVKRAIAATLFAASTAFIRARRVLQGVALQFALQGRPLWAYVAAALTAAVLYPIHRLAGLLVYGKIRAALGIQRAVVSGGGSLAAHLDDFYEVLDLPVLNGWGLTETSPVLACRRDVPLKNVRGSVGQAILGTRLRVVDPETLRDLPDGSQGLLLAKGPGVMQGYYNDEMSTAKAFRAGDGWFDTGDLGWRAPAGVSGSNMAGSIVLSGRAKDTIVLSSGENIEPQPLEDLLVCSPYIKHIVLIGQDSRSLGALVVPDADAFEELKTLRGDLSQEDMEAVVRSEITKVSAGRPHHEKVASFVVLPEQLSAEDGTLTRSMKVRRPAIMEKYAAQVKQLQAKLR</sequence>
<dbReference type="GO" id="GO:0008922">
    <property type="term" value="F:long-chain fatty acid [acyl-carrier-protein] ligase activity"/>
    <property type="evidence" value="ECO:0007669"/>
    <property type="project" value="TreeGrafter"/>
</dbReference>
<dbReference type="InterPro" id="IPR000873">
    <property type="entry name" value="AMP-dep_synth/lig_dom"/>
</dbReference>
<evidence type="ECO:0000313" key="3">
    <source>
        <dbReference type="Proteomes" id="UP001489004"/>
    </source>
</evidence>
<evidence type="ECO:0000259" key="1">
    <source>
        <dbReference type="PROSITE" id="PS50144"/>
    </source>
</evidence>
<dbReference type="InterPro" id="IPR002083">
    <property type="entry name" value="MATH/TRAF_dom"/>
</dbReference>
<dbReference type="Pfam" id="PF23562">
    <property type="entry name" value="AMP-binding_C_3"/>
    <property type="match status" value="1"/>
</dbReference>
<feature type="domain" description="MATH" evidence="1">
    <location>
        <begin position="94"/>
        <end position="220"/>
    </location>
</feature>
<organism evidence="2 3">
    <name type="scientific">[Myrmecia] bisecta</name>
    <dbReference type="NCBI Taxonomy" id="41462"/>
    <lineage>
        <taxon>Eukaryota</taxon>
        <taxon>Viridiplantae</taxon>
        <taxon>Chlorophyta</taxon>
        <taxon>core chlorophytes</taxon>
        <taxon>Trebouxiophyceae</taxon>
        <taxon>Trebouxiales</taxon>
        <taxon>Trebouxiaceae</taxon>
        <taxon>Myrmecia</taxon>
    </lineage>
</organism>
<dbReference type="SUPFAM" id="SSF56801">
    <property type="entry name" value="Acetyl-CoA synthetase-like"/>
    <property type="match status" value="1"/>
</dbReference>
<name>A0AAW1PGE3_9CHLO</name>
<accession>A0AAW1PGE3</accession>
<reference evidence="2 3" key="1">
    <citation type="journal article" date="2024" name="Nat. Commun.">
        <title>Phylogenomics reveals the evolutionary origins of lichenization in chlorophyte algae.</title>
        <authorList>
            <person name="Puginier C."/>
            <person name="Libourel C."/>
            <person name="Otte J."/>
            <person name="Skaloud P."/>
            <person name="Haon M."/>
            <person name="Grisel S."/>
            <person name="Petersen M."/>
            <person name="Berrin J.G."/>
            <person name="Delaux P.M."/>
            <person name="Dal Grande F."/>
            <person name="Keller J."/>
        </authorList>
    </citation>
    <scope>NUCLEOTIDE SEQUENCE [LARGE SCALE GENOMIC DNA]</scope>
    <source>
        <strain evidence="2 3">SAG 2043</strain>
    </source>
</reference>
<gene>
    <name evidence="2" type="ORF">WJX72_005702</name>
</gene>
<dbReference type="InterPro" id="IPR042099">
    <property type="entry name" value="ANL_N_sf"/>
</dbReference>
<proteinExistence type="predicted"/>
<dbReference type="GO" id="GO:0030497">
    <property type="term" value="P:fatty acid elongation"/>
    <property type="evidence" value="ECO:0007669"/>
    <property type="project" value="TreeGrafter"/>
</dbReference>
<keyword evidence="3" id="KW-1185">Reference proteome</keyword>
<dbReference type="PANTHER" id="PTHR43813">
    <property type="entry name" value="ACYL-ACTIVATING ENZYME 16, CHLOROPLASTIC-RELATED"/>
    <property type="match status" value="1"/>
</dbReference>
<dbReference type="Pfam" id="PF00501">
    <property type="entry name" value="AMP-binding"/>
    <property type="match status" value="1"/>
</dbReference>
<dbReference type="SUPFAM" id="SSF49599">
    <property type="entry name" value="TRAF domain-like"/>
    <property type="match status" value="1"/>
</dbReference>